<organism evidence="2">
    <name type="scientific">candidate division WOR-3 bacterium</name>
    <dbReference type="NCBI Taxonomy" id="2052148"/>
    <lineage>
        <taxon>Bacteria</taxon>
        <taxon>Bacteria division WOR-3</taxon>
    </lineage>
</organism>
<gene>
    <name evidence="2" type="ORF">ENT60_02430</name>
    <name evidence="1" type="ORF">ENU28_04090</name>
</gene>
<name>A0A7C4S2U3_UNCW3</name>
<reference evidence="2" key="1">
    <citation type="journal article" date="2020" name="mSystems">
        <title>Genome- and Community-Level Interaction Insights into Carbon Utilization and Element Cycling Functions of Hydrothermarchaeota in Hydrothermal Sediment.</title>
        <authorList>
            <person name="Zhou Z."/>
            <person name="Liu Y."/>
            <person name="Xu W."/>
            <person name="Pan J."/>
            <person name="Luo Z.H."/>
            <person name="Li M."/>
        </authorList>
    </citation>
    <scope>NUCLEOTIDE SEQUENCE [LARGE SCALE GENOMIC DNA]</scope>
    <source>
        <strain evidence="2">SpSt-594</strain>
        <strain evidence="1">SpSt-655</strain>
    </source>
</reference>
<evidence type="ECO:0008006" key="3">
    <source>
        <dbReference type="Google" id="ProtNLM"/>
    </source>
</evidence>
<dbReference type="EMBL" id="DTBX01000143">
    <property type="protein sequence ID" value="HGQ55625.1"/>
    <property type="molecule type" value="Genomic_DNA"/>
</dbReference>
<accession>A0A7C4S2U3</accession>
<dbReference type="EMBL" id="DSZH01000109">
    <property type="protein sequence ID" value="HGU47403.1"/>
    <property type="molecule type" value="Genomic_DNA"/>
</dbReference>
<protein>
    <recommendedName>
        <fullName evidence="3">PorV/PorQ family protein</fullName>
    </recommendedName>
</protein>
<evidence type="ECO:0000313" key="2">
    <source>
        <dbReference type="EMBL" id="HGU47403.1"/>
    </source>
</evidence>
<proteinExistence type="predicted"/>
<dbReference type="AlphaFoldDB" id="A0A7C4S2U3"/>
<evidence type="ECO:0000313" key="1">
    <source>
        <dbReference type="EMBL" id="HGQ55625.1"/>
    </source>
</evidence>
<sequence length="285" mass="32445">MRKIFSFLIFAFLFGYQELKLSLSPYELITGNKTLPSYYTNFIFGNPLGIKKRAVSFSYLSYLVNTHFGGLGFAENKGKNQYGIFLNYFNSGEIKKTDEFGEEYGYFSYFHISLSPFFSYKLGSSKIGILTNLIYSGCDTLYSLGTGINLLGMSEINIFRIGYGIKNLIFIFKPYYQTKKLEQPEFILEGSADLTELINLPKNNGLSISTGFAYSNLGLDFHLGTELMISNLIIFRLGYLGFKEGFLTRFSLGLEFTKEPVAFSYGFLPYQNLGIAHIFNLTFYF</sequence>
<comment type="caution">
    <text evidence="2">The sequence shown here is derived from an EMBL/GenBank/DDBJ whole genome shotgun (WGS) entry which is preliminary data.</text>
</comment>